<gene>
    <name evidence="1" type="ORF">K488DRAFT_57517</name>
</gene>
<name>A0ACB8QAV0_9AGAM</name>
<comment type="caution">
    <text evidence="1">The sequence shown here is derived from an EMBL/GenBank/DDBJ whole genome shotgun (WGS) entry which is preliminary data.</text>
</comment>
<evidence type="ECO:0000313" key="2">
    <source>
        <dbReference type="Proteomes" id="UP000814128"/>
    </source>
</evidence>
<evidence type="ECO:0000313" key="1">
    <source>
        <dbReference type="EMBL" id="KAI0028931.1"/>
    </source>
</evidence>
<dbReference type="EMBL" id="MU273712">
    <property type="protein sequence ID" value="KAI0028931.1"/>
    <property type="molecule type" value="Genomic_DNA"/>
</dbReference>
<reference evidence="1" key="2">
    <citation type="journal article" date="2022" name="New Phytol.">
        <title>Evolutionary transition to the ectomycorrhizal habit in the genomes of a hyperdiverse lineage of mushroom-forming fungi.</title>
        <authorList>
            <person name="Looney B."/>
            <person name="Miyauchi S."/>
            <person name="Morin E."/>
            <person name="Drula E."/>
            <person name="Courty P.E."/>
            <person name="Kohler A."/>
            <person name="Kuo A."/>
            <person name="LaButti K."/>
            <person name="Pangilinan J."/>
            <person name="Lipzen A."/>
            <person name="Riley R."/>
            <person name="Andreopoulos W."/>
            <person name="He G."/>
            <person name="Johnson J."/>
            <person name="Nolan M."/>
            <person name="Tritt A."/>
            <person name="Barry K.W."/>
            <person name="Grigoriev I.V."/>
            <person name="Nagy L.G."/>
            <person name="Hibbett D."/>
            <person name="Henrissat B."/>
            <person name="Matheny P.B."/>
            <person name="Labbe J."/>
            <person name="Martin F.M."/>
        </authorList>
    </citation>
    <scope>NUCLEOTIDE SEQUENCE</scope>
    <source>
        <strain evidence="1">EC-137</strain>
    </source>
</reference>
<accession>A0ACB8QAV0</accession>
<dbReference type="Proteomes" id="UP000814128">
    <property type="component" value="Unassembled WGS sequence"/>
</dbReference>
<organism evidence="1 2">
    <name type="scientific">Vararia minispora EC-137</name>
    <dbReference type="NCBI Taxonomy" id="1314806"/>
    <lineage>
        <taxon>Eukaryota</taxon>
        <taxon>Fungi</taxon>
        <taxon>Dikarya</taxon>
        <taxon>Basidiomycota</taxon>
        <taxon>Agaricomycotina</taxon>
        <taxon>Agaricomycetes</taxon>
        <taxon>Russulales</taxon>
        <taxon>Lachnocladiaceae</taxon>
        <taxon>Vararia</taxon>
    </lineage>
</organism>
<sequence>MTEGIHLVVLIHGMWGHPGNLAEAHSIFNEQRVQSAKKDSEGVQFRVLVAETNRDESTYDGIDWGGERVAKEVFEEIDKVKEEGGQVTRFSVLGYSLGGLVARYLVGIMHQKRMFETIKPVNFNTIATPHIGLLQYPTLFSRLASRFGPTLLSRTGEQFFGVDKWSQRGRPLIEVMADPERVFYQGLVLFEHIRIYANAINDRTVPYITSVIEYDDPFVDYKATGLQVELLEGYEPVIKSWTVPSEPPPPEPQPLPLSPAWFRSIRDQPLPLWLRRNYLQKSLSYNLLIIAILPVFFPTLIALGVTRLTLASRRSRERIQLLEKDDTPRLLSIVAELEREIEGFVLDTVENAGASPLAASPPLSSNESTELQPHKQSADPVKPSKSAPRLSAMQIRIIASLNAIPQLQKERAWIADVHNSHATIVARDVAGFPFHELGRGLLRHWADNFVA</sequence>
<keyword evidence="2" id="KW-1185">Reference proteome</keyword>
<reference evidence="1" key="1">
    <citation type="submission" date="2021-02" db="EMBL/GenBank/DDBJ databases">
        <authorList>
            <consortium name="DOE Joint Genome Institute"/>
            <person name="Ahrendt S."/>
            <person name="Looney B.P."/>
            <person name="Miyauchi S."/>
            <person name="Morin E."/>
            <person name="Drula E."/>
            <person name="Courty P.E."/>
            <person name="Chicoki N."/>
            <person name="Fauchery L."/>
            <person name="Kohler A."/>
            <person name="Kuo A."/>
            <person name="Labutti K."/>
            <person name="Pangilinan J."/>
            <person name="Lipzen A."/>
            <person name="Riley R."/>
            <person name="Andreopoulos W."/>
            <person name="He G."/>
            <person name="Johnson J."/>
            <person name="Barry K.W."/>
            <person name="Grigoriev I.V."/>
            <person name="Nagy L."/>
            <person name="Hibbett D."/>
            <person name="Henrissat B."/>
            <person name="Matheny P.B."/>
            <person name="Labbe J."/>
            <person name="Martin F."/>
        </authorList>
    </citation>
    <scope>NUCLEOTIDE SEQUENCE</scope>
    <source>
        <strain evidence="1">EC-137</strain>
    </source>
</reference>
<proteinExistence type="predicted"/>
<protein>
    <submittedName>
        <fullName evidence="1">Serine esterase-domain-containing protein</fullName>
    </submittedName>
</protein>